<dbReference type="Proteomes" id="UP000005723">
    <property type="component" value="Unassembled WGS sequence"/>
</dbReference>
<sequence>MMNKSLPSWLTPWLSRPAWQLLAGQWLLLTGLTSLPCALWVQAEWQQHVRLQSEMRQQAVSIDQLQQQLSQQPALYELQRRLAVRAAQPADGDLSSSLQQAGVVLLRWQQQPSLRQTLNMRVDYAGLLRVLNALPTTLRIERLGVDARAEGLVAELVLQARGDDDDAS</sequence>
<dbReference type="AlphaFoldDB" id="D4DYM8"/>
<evidence type="ECO:0000313" key="1">
    <source>
        <dbReference type="EMBL" id="EFE97334.1"/>
    </source>
</evidence>
<reference evidence="1 2" key="1">
    <citation type="submission" date="2010-01" db="EMBL/GenBank/DDBJ databases">
        <authorList>
            <person name="Muzny D."/>
            <person name="Qin X."/>
            <person name="Deng J."/>
            <person name="Jiang H."/>
            <person name="Liu Y."/>
            <person name="Qu J."/>
            <person name="Song X.-Z."/>
            <person name="Zhang L."/>
            <person name="Thornton R."/>
            <person name="Coyle M."/>
            <person name="Francisco L."/>
            <person name="Jackson L."/>
            <person name="Javaid M."/>
            <person name="Korchina V."/>
            <person name="Kovar C."/>
            <person name="Mata R."/>
            <person name="Mathew T."/>
            <person name="Ngo R."/>
            <person name="Nguyen L."/>
            <person name="Nguyen N."/>
            <person name="Okwuonu G."/>
            <person name="Ongeri F."/>
            <person name="Pham C."/>
            <person name="Simmons D."/>
            <person name="Wilczek-Boney K."/>
            <person name="Hale W."/>
            <person name="Jakkamsetti A."/>
            <person name="Pham P."/>
            <person name="Ruth R."/>
            <person name="San Lucas F."/>
            <person name="Warren J."/>
            <person name="Zhang J."/>
            <person name="Zhao Z."/>
            <person name="Zhou C."/>
            <person name="Zhu D."/>
            <person name="Lee S."/>
            <person name="Bess C."/>
            <person name="Blankenburg K."/>
            <person name="Forbes L."/>
            <person name="Fu Q."/>
            <person name="Gubbala S."/>
            <person name="Hirani K."/>
            <person name="Jayaseelan J.C."/>
            <person name="Lara F."/>
            <person name="Munidasa M."/>
            <person name="Palculict T."/>
            <person name="Patil S."/>
            <person name="Pu L.-L."/>
            <person name="Saada N."/>
            <person name="Tang L."/>
            <person name="Weissenberger G."/>
            <person name="Zhu Y."/>
            <person name="Hemphill L."/>
            <person name="Shang Y."/>
            <person name="Youmans B."/>
            <person name="Ayvaz T."/>
            <person name="Ross M."/>
            <person name="Santibanez J."/>
            <person name="Aqrawi P."/>
            <person name="Gross S."/>
            <person name="Joshi V."/>
            <person name="Fowler G."/>
            <person name="Nazareth L."/>
            <person name="Reid J."/>
            <person name="Worley K."/>
            <person name="Petrosino J."/>
            <person name="Highlander S."/>
            <person name="Gibbs R."/>
        </authorList>
    </citation>
    <scope>NUCLEOTIDE SEQUENCE [LARGE SCALE GENOMIC DNA]</scope>
    <source>
        <strain evidence="1 2">DSM 4582</strain>
    </source>
</reference>
<dbReference type="RefSeq" id="WP_004956336.1">
    <property type="nucleotide sequence ID" value="NZ_GG753567.1"/>
</dbReference>
<accession>D4DYM8</accession>
<protein>
    <recommendedName>
        <fullName evidence="3">General secretion pathway protein M</fullName>
    </recommendedName>
</protein>
<evidence type="ECO:0000313" key="2">
    <source>
        <dbReference type="Proteomes" id="UP000005723"/>
    </source>
</evidence>
<evidence type="ECO:0008006" key="3">
    <source>
        <dbReference type="Google" id="ProtNLM"/>
    </source>
</evidence>
<keyword evidence="2" id="KW-1185">Reference proteome</keyword>
<dbReference type="HOGENOM" id="CLU_1650955_0_0_6"/>
<dbReference type="EMBL" id="ADBY01000020">
    <property type="protein sequence ID" value="EFE97334.1"/>
    <property type="molecule type" value="Genomic_DNA"/>
</dbReference>
<proteinExistence type="predicted"/>
<gene>
    <name evidence="1" type="ORF">HMPREF0758_1028</name>
</gene>
<name>D4DYM8_SEROD</name>
<comment type="caution">
    <text evidence="1">The sequence shown here is derived from an EMBL/GenBank/DDBJ whole genome shotgun (WGS) entry which is preliminary data.</text>
</comment>
<organism evidence="1 2">
    <name type="scientific">Serratia odorifera DSM 4582</name>
    <dbReference type="NCBI Taxonomy" id="667129"/>
    <lineage>
        <taxon>Bacteria</taxon>
        <taxon>Pseudomonadati</taxon>
        <taxon>Pseudomonadota</taxon>
        <taxon>Gammaproteobacteria</taxon>
        <taxon>Enterobacterales</taxon>
        <taxon>Yersiniaceae</taxon>
        <taxon>Serratia</taxon>
    </lineage>
</organism>
<dbReference type="STRING" id="667129.HMPREF0758_1028"/>